<feature type="region of interest" description="Disordered" evidence="1">
    <location>
        <begin position="116"/>
        <end position="220"/>
    </location>
</feature>
<feature type="compositionally biased region" description="Pro residues" evidence="1">
    <location>
        <begin position="199"/>
        <end position="211"/>
    </location>
</feature>
<evidence type="ECO:0000259" key="2">
    <source>
        <dbReference type="Pfam" id="PF20415"/>
    </source>
</evidence>
<protein>
    <recommendedName>
        <fullName evidence="2">DUF6699 domain-containing protein</fullName>
    </recommendedName>
</protein>
<accession>A0A409Y1I6</accession>
<dbReference type="Proteomes" id="UP000284706">
    <property type="component" value="Unassembled WGS sequence"/>
</dbReference>
<dbReference type="OrthoDB" id="3002040at2759"/>
<evidence type="ECO:0000313" key="4">
    <source>
        <dbReference type="Proteomes" id="UP000284706"/>
    </source>
</evidence>
<feature type="compositionally biased region" description="Basic and acidic residues" evidence="1">
    <location>
        <begin position="165"/>
        <end position="174"/>
    </location>
</feature>
<organism evidence="3 4">
    <name type="scientific">Gymnopilus dilepis</name>
    <dbReference type="NCBI Taxonomy" id="231916"/>
    <lineage>
        <taxon>Eukaryota</taxon>
        <taxon>Fungi</taxon>
        <taxon>Dikarya</taxon>
        <taxon>Basidiomycota</taxon>
        <taxon>Agaricomycotina</taxon>
        <taxon>Agaricomycetes</taxon>
        <taxon>Agaricomycetidae</taxon>
        <taxon>Agaricales</taxon>
        <taxon>Agaricineae</taxon>
        <taxon>Hymenogastraceae</taxon>
        <taxon>Gymnopilus</taxon>
    </lineage>
</organism>
<dbReference type="InterPro" id="IPR046522">
    <property type="entry name" value="DUF6699"/>
</dbReference>
<dbReference type="PRINTS" id="PR01217">
    <property type="entry name" value="PRICHEXTENSN"/>
</dbReference>
<gene>
    <name evidence="3" type="ORF">CVT26_006062</name>
</gene>
<proteinExistence type="predicted"/>
<evidence type="ECO:0000256" key="1">
    <source>
        <dbReference type="SAM" id="MobiDB-lite"/>
    </source>
</evidence>
<feature type="compositionally biased region" description="Basic and acidic residues" evidence="1">
    <location>
        <begin position="142"/>
        <end position="154"/>
    </location>
</feature>
<reference evidence="3 4" key="1">
    <citation type="journal article" date="2018" name="Evol. Lett.">
        <title>Horizontal gene cluster transfer increased hallucinogenic mushroom diversity.</title>
        <authorList>
            <person name="Reynolds H.T."/>
            <person name="Vijayakumar V."/>
            <person name="Gluck-Thaler E."/>
            <person name="Korotkin H.B."/>
            <person name="Matheny P.B."/>
            <person name="Slot J.C."/>
        </authorList>
    </citation>
    <scope>NUCLEOTIDE SEQUENCE [LARGE SCALE GENOMIC DNA]</scope>
    <source>
        <strain evidence="3 4">SRW20</strain>
    </source>
</reference>
<evidence type="ECO:0000313" key="3">
    <source>
        <dbReference type="EMBL" id="PPQ96875.1"/>
    </source>
</evidence>
<feature type="domain" description="DUF6699" evidence="2">
    <location>
        <begin position="241"/>
        <end position="398"/>
    </location>
</feature>
<dbReference type="InParanoid" id="A0A409Y1I6"/>
<comment type="caution">
    <text evidence="3">The sequence shown here is derived from an EMBL/GenBank/DDBJ whole genome shotgun (WGS) entry which is preliminary data.</text>
</comment>
<keyword evidence="4" id="KW-1185">Reference proteome</keyword>
<dbReference type="EMBL" id="NHYE01001318">
    <property type="protein sequence ID" value="PPQ96875.1"/>
    <property type="molecule type" value="Genomic_DNA"/>
</dbReference>
<name>A0A409Y1I6_9AGAR</name>
<dbReference type="Pfam" id="PF20415">
    <property type="entry name" value="DUF6699"/>
    <property type="match status" value="1"/>
</dbReference>
<feature type="region of interest" description="Disordered" evidence="1">
    <location>
        <begin position="47"/>
        <end position="79"/>
    </location>
</feature>
<sequence>MTLIASAIDGGTSICSSHFHASASGAEPHANPSTQHPTNHDAHYKTGSLPATSGHSGFYGPYSAPQWNPQNLPQPWQAQPYQYPNPYPYPYTYPSAAPPPPNSHHRAPQAPFIPYSQAPVTYSRPHVPPPTTVRRHRSRSGSRHDREIKAHEDPLVTSRGPAASHRLEGSSEHRRHERKARFEPGSGDDPTSARRRFPRPPTPRPPPPTPPPDDDDPAFKIPYQAFSLLHELSSTPEFPAIKWNITHRVHHAAMIVRPGKIAPLNMKKKAIFPDPPFVFVTTLKTESPLQRVLNQWGPIMIPGRKTEDLKDPDGVSVGDILQGIYSYLNTRLTREEIKELSQEELISMKSSGSKRWRAAHDVDHLGWSRKDEDDLLEDVSKGYSRADLLQDHLYFGGMRILSTFYEYKTLYLILEKAPLGEQV</sequence>
<feature type="compositionally biased region" description="Low complexity" evidence="1">
    <location>
        <begin position="64"/>
        <end position="79"/>
    </location>
</feature>
<dbReference type="AlphaFoldDB" id="A0A409Y1I6"/>